<evidence type="ECO:0000313" key="8">
    <source>
        <dbReference type="Proteomes" id="UP000238348"/>
    </source>
</evidence>
<evidence type="ECO:0000256" key="4">
    <source>
        <dbReference type="ARBA" id="ARBA00023098"/>
    </source>
</evidence>
<dbReference type="InterPro" id="IPR002123">
    <property type="entry name" value="Plipid/glycerol_acylTrfase"/>
</dbReference>
<dbReference type="OrthoDB" id="9806880at2"/>
<dbReference type="AlphaFoldDB" id="A0A2L0EJI2"/>
<dbReference type="SUPFAM" id="SSF69593">
    <property type="entry name" value="Glycerol-3-phosphate (1)-acyltransferase"/>
    <property type="match status" value="1"/>
</dbReference>
<sequence>MNRAHPLDALRFPLRTAGFVGLTFGMYGLLEVDTALSGAAAREVVLHTWMRRYGRALLRLWGLDVRAAGPFVGEPALGGVSGAGGGDGAGYYPGRDAAGRGRLFVMNHRSALDIMITLAFFEATVLSRADLASWPVIGMAARRVGTLFVDRSSRRSGAAVVQAMSSALKGGRGVMVYPEGTTFSGDEVRPFRAGGFVAACRVGAEIVPVGLAYGGAESSYLDESFAAHMARVSRARRIPAAIEVGEAIATTERDVDAVRDESHQAVQALVHRARARLGPDI</sequence>
<name>A0A2L0EJI2_SORCE</name>
<dbReference type="GO" id="GO:0006654">
    <property type="term" value="P:phosphatidic acid biosynthetic process"/>
    <property type="evidence" value="ECO:0007669"/>
    <property type="project" value="TreeGrafter"/>
</dbReference>
<feature type="domain" description="Phospholipid/glycerol acyltransferase" evidence="6">
    <location>
        <begin position="102"/>
        <end position="214"/>
    </location>
</feature>
<accession>A0A2L0EJI2</accession>
<dbReference type="Proteomes" id="UP000238348">
    <property type="component" value="Chromosome"/>
</dbReference>
<organism evidence="7 8">
    <name type="scientific">Sorangium cellulosum</name>
    <name type="common">Polyangium cellulosum</name>
    <dbReference type="NCBI Taxonomy" id="56"/>
    <lineage>
        <taxon>Bacteria</taxon>
        <taxon>Pseudomonadati</taxon>
        <taxon>Myxococcota</taxon>
        <taxon>Polyangia</taxon>
        <taxon>Polyangiales</taxon>
        <taxon>Polyangiaceae</taxon>
        <taxon>Sorangium</taxon>
    </lineage>
</organism>
<keyword evidence="3" id="KW-0808">Transferase</keyword>
<dbReference type="EMBL" id="CP012673">
    <property type="protein sequence ID" value="AUX39424.1"/>
    <property type="molecule type" value="Genomic_DNA"/>
</dbReference>
<dbReference type="Pfam" id="PF01553">
    <property type="entry name" value="Acyltransferase"/>
    <property type="match status" value="1"/>
</dbReference>
<proteinExistence type="predicted"/>
<comment type="pathway">
    <text evidence="1">Lipid metabolism.</text>
</comment>
<evidence type="ECO:0000313" key="7">
    <source>
        <dbReference type="EMBL" id="AUX39424.1"/>
    </source>
</evidence>
<keyword evidence="5" id="KW-0012">Acyltransferase</keyword>
<evidence type="ECO:0000256" key="5">
    <source>
        <dbReference type="ARBA" id="ARBA00023315"/>
    </source>
</evidence>
<evidence type="ECO:0000256" key="2">
    <source>
        <dbReference type="ARBA" id="ARBA00022516"/>
    </source>
</evidence>
<dbReference type="GO" id="GO:0003841">
    <property type="term" value="F:1-acylglycerol-3-phosphate O-acyltransferase activity"/>
    <property type="evidence" value="ECO:0007669"/>
    <property type="project" value="TreeGrafter"/>
</dbReference>
<dbReference type="PANTHER" id="PTHR10434">
    <property type="entry name" value="1-ACYL-SN-GLYCEROL-3-PHOSPHATE ACYLTRANSFERASE"/>
    <property type="match status" value="1"/>
</dbReference>
<dbReference type="PANTHER" id="PTHR10434:SF64">
    <property type="entry name" value="1-ACYL-SN-GLYCEROL-3-PHOSPHATE ACYLTRANSFERASE-RELATED"/>
    <property type="match status" value="1"/>
</dbReference>
<dbReference type="CDD" id="cd07989">
    <property type="entry name" value="LPLAT_AGPAT-like"/>
    <property type="match status" value="1"/>
</dbReference>
<protein>
    <recommendedName>
        <fullName evidence="6">Phospholipid/glycerol acyltransferase domain-containing protein</fullName>
    </recommendedName>
</protein>
<reference evidence="7 8" key="1">
    <citation type="submission" date="2015-09" db="EMBL/GenBank/DDBJ databases">
        <title>Sorangium comparison.</title>
        <authorList>
            <person name="Zaburannyi N."/>
            <person name="Bunk B."/>
            <person name="Overmann J."/>
            <person name="Mueller R."/>
        </authorList>
    </citation>
    <scope>NUCLEOTIDE SEQUENCE [LARGE SCALE GENOMIC DNA]</scope>
    <source>
        <strain evidence="7 8">So ce26</strain>
    </source>
</reference>
<keyword evidence="2" id="KW-0444">Lipid biosynthesis</keyword>
<evidence type="ECO:0000256" key="3">
    <source>
        <dbReference type="ARBA" id="ARBA00022679"/>
    </source>
</evidence>
<keyword evidence="4" id="KW-0443">Lipid metabolism</keyword>
<evidence type="ECO:0000259" key="6">
    <source>
        <dbReference type="SMART" id="SM00563"/>
    </source>
</evidence>
<evidence type="ECO:0000256" key="1">
    <source>
        <dbReference type="ARBA" id="ARBA00005189"/>
    </source>
</evidence>
<dbReference type="RefSeq" id="WP_104977390.1">
    <property type="nucleotide sequence ID" value="NZ_CP012673.1"/>
</dbReference>
<dbReference type="SMART" id="SM00563">
    <property type="entry name" value="PlsC"/>
    <property type="match status" value="1"/>
</dbReference>
<gene>
    <name evidence="7" type="ORF">SOCE26_008150</name>
</gene>